<proteinExistence type="predicted"/>
<dbReference type="EMBL" id="LNQB01000076">
    <property type="protein sequence ID" value="OAP43805.1"/>
    <property type="molecule type" value="Genomic_DNA"/>
</dbReference>
<keyword evidence="3" id="KW-1185">Reference proteome</keyword>
<feature type="compositionally biased region" description="Polar residues" evidence="1">
    <location>
        <begin position="51"/>
        <end position="64"/>
    </location>
</feature>
<feature type="region of interest" description="Disordered" evidence="1">
    <location>
        <begin position="45"/>
        <end position="97"/>
    </location>
</feature>
<gene>
    <name evidence="2" type="ORF">ATB98_07910</name>
</gene>
<evidence type="ECO:0000256" key="1">
    <source>
        <dbReference type="SAM" id="MobiDB-lite"/>
    </source>
</evidence>
<dbReference type="Pfam" id="PF06823">
    <property type="entry name" value="DUF1236"/>
    <property type="match status" value="1"/>
</dbReference>
<dbReference type="OrthoDB" id="102964at2"/>
<dbReference type="STRING" id="36856.ATB98_07910"/>
<reference evidence="2 3" key="1">
    <citation type="submission" date="2015-11" db="EMBL/GenBank/DDBJ databases">
        <title>Ensifer anhuiense sp. nov., an effective nitrogen fixation bacterium with Glycine soja.</title>
        <authorList>
            <person name="Yan H."/>
            <person name="Chen W."/>
        </authorList>
    </citation>
    <scope>NUCLEOTIDE SEQUENCE [LARGE SCALE GENOMIC DNA]</scope>
    <source>
        <strain evidence="2 3">LMG 7837</strain>
    </source>
</reference>
<evidence type="ECO:0000313" key="2">
    <source>
        <dbReference type="EMBL" id="OAP43805.1"/>
    </source>
</evidence>
<dbReference type="InterPro" id="IPR009642">
    <property type="entry name" value="DUF1236"/>
</dbReference>
<sequence>MRRRGWGPDFNEREKKMKHPAILAFAIALGASPLALTGIAVAQDSQDTKPAPSTQGTEMQPMQDTEQRTTDRCAVANPPADCPAGDKTGAISPSGGVNVTTEQQTQMRTIIKESDAKPLDSVDFDVSVGTTVPQSVTLQTLPPRIVEIVPAYKDYKYFMLADGRIVIVDPNNMHIVAVIA</sequence>
<evidence type="ECO:0008006" key="4">
    <source>
        <dbReference type="Google" id="ProtNLM"/>
    </source>
</evidence>
<organism evidence="2 3">
    <name type="scientific">Sinorhizobium saheli</name>
    <dbReference type="NCBI Taxonomy" id="36856"/>
    <lineage>
        <taxon>Bacteria</taxon>
        <taxon>Pseudomonadati</taxon>
        <taxon>Pseudomonadota</taxon>
        <taxon>Alphaproteobacteria</taxon>
        <taxon>Hyphomicrobiales</taxon>
        <taxon>Rhizobiaceae</taxon>
        <taxon>Sinorhizobium/Ensifer group</taxon>
        <taxon>Sinorhizobium</taxon>
    </lineage>
</organism>
<protein>
    <recommendedName>
        <fullName evidence="4">DUF1236 domain-containing protein</fullName>
    </recommendedName>
</protein>
<dbReference type="Proteomes" id="UP000078507">
    <property type="component" value="Unassembled WGS sequence"/>
</dbReference>
<comment type="caution">
    <text evidence="2">The sequence shown here is derived from an EMBL/GenBank/DDBJ whole genome shotgun (WGS) entry which is preliminary data.</text>
</comment>
<name>A0A178YAN8_SINSA</name>
<evidence type="ECO:0000313" key="3">
    <source>
        <dbReference type="Proteomes" id="UP000078507"/>
    </source>
</evidence>
<accession>A0A178YAN8</accession>
<dbReference type="AlphaFoldDB" id="A0A178YAN8"/>